<dbReference type="InterPro" id="IPR000483">
    <property type="entry name" value="Cys-rich_flank_reg_C"/>
</dbReference>
<dbReference type="InterPro" id="IPR001611">
    <property type="entry name" value="Leu-rich_rpt"/>
</dbReference>
<evidence type="ECO:0000256" key="3">
    <source>
        <dbReference type="ARBA" id="ARBA00022588"/>
    </source>
</evidence>
<organism evidence="17">
    <name type="scientific">Nothobranchius korthausae</name>
    <dbReference type="NCBI Taxonomy" id="1143690"/>
    <lineage>
        <taxon>Eukaryota</taxon>
        <taxon>Metazoa</taxon>
        <taxon>Chordata</taxon>
        <taxon>Craniata</taxon>
        <taxon>Vertebrata</taxon>
        <taxon>Euteleostomi</taxon>
        <taxon>Actinopterygii</taxon>
        <taxon>Neopterygii</taxon>
        <taxon>Teleostei</taxon>
        <taxon>Neoteleostei</taxon>
        <taxon>Acanthomorphata</taxon>
        <taxon>Ovalentaria</taxon>
        <taxon>Atherinomorphae</taxon>
        <taxon>Cyprinodontiformes</taxon>
        <taxon>Nothobranchiidae</taxon>
        <taxon>Nothobranchius</taxon>
    </lineage>
</organism>
<dbReference type="PROSITE" id="PS50104">
    <property type="entry name" value="TIR"/>
    <property type="match status" value="1"/>
</dbReference>
<keyword evidence="13" id="KW-0395">Inflammatory response</keyword>
<evidence type="ECO:0000256" key="14">
    <source>
        <dbReference type="SAM" id="Phobius"/>
    </source>
</evidence>
<dbReference type="InterPro" id="IPR035897">
    <property type="entry name" value="Toll_tir_struct_dom_sf"/>
</dbReference>
<protein>
    <submittedName>
        <fullName evidence="17">Toll-like receptor 5</fullName>
    </submittedName>
</protein>
<dbReference type="InterPro" id="IPR017241">
    <property type="entry name" value="Toll-like_receptor"/>
</dbReference>
<dbReference type="SUPFAM" id="SSF52058">
    <property type="entry name" value="L domain-like"/>
    <property type="match status" value="2"/>
</dbReference>
<keyword evidence="10 14" id="KW-0472">Membrane</keyword>
<dbReference type="PIRSF" id="PIRSF037595">
    <property type="entry name" value="Toll-like_receptor"/>
    <property type="match status" value="1"/>
</dbReference>
<keyword evidence="12" id="KW-0325">Glycoprotein</keyword>
<dbReference type="Pfam" id="PF13855">
    <property type="entry name" value="LRR_8"/>
    <property type="match status" value="3"/>
</dbReference>
<dbReference type="GO" id="GO:0006954">
    <property type="term" value="P:inflammatory response"/>
    <property type="evidence" value="ECO:0007669"/>
    <property type="project" value="UniProtKB-KW"/>
</dbReference>
<dbReference type="InterPro" id="IPR000157">
    <property type="entry name" value="TIR_dom"/>
</dbReference>
<evidence type="ECO:0000256" key="15">
    <source>
        <dbReference type="SAM" id="SignalP"/>
    </source>
</evidence>
<sequence length="880" mass="99520">MLLLLQLIWTGLCLQVTTGYPSCSLMGQMASCSFQRHLWVPVLPPTITHLFLEGNHISEINSTSLRDFPELQVLDLGGQKVVLTIRNDSFLRQKNLVKLELGFNRGLTLEPRAFEGLSRLQVLFLYYCSLTDSILSGAFLEPLVSLEELDLFGNDIGKLQPALFFKNLTKLTKLNLKLNHIERICEEDVVGFEGKNFTMMSLNSNSLSNFGAEWGSCGNPFKGMAFQFLDLSTNGLNEQKTKQFFNAIQGTPIHHLKYGGIIGKGFSHNNFPDPDRSTFQGLGTSLVVTLDLSGNWIFALESGVFSAFKDLAVINVSKNKINQIKINAFSGLQRHLKALNLSSNLLGEIFAHTFNSLTELLLLDLSYNHIGMLGNNAFEGLPNLRYLHLMGNSLRRLGPVASLPSLNALWLQDNRLSSISVDMSLVVNSIVVDLSDNRLTNMEDIYVILTRLKHLQYLFLGGNFFKWCTINQGQGMPENNSLTFLDLHGSSLQPIWEQQTCLDIFDHLSNLLYLNLSQNSLMDLPPGIFRGLSSISELDLSSNALTYLRTDVFPPSLKILHISNNFLVSPDPNCFRSLRYLSLSANRFYCDCTLWDFLKWLNSSNVTLGGLAQEYKCEFPAAVHNLPLVEYAMIIEPCEEDDEKDVQDLRFALFTFSAVLILSVTLSGVVYARLRGHIFITYKKIVSRFLEGPKTTPNENNQKYDAFVCFSIGDYGWVEAALLKKLDNQFSEENLFRCCFEARDFLPGEDHLSNIRDAIWSSRKTLCVVSKRFLTDGWCLEAFSLAQGRMLEELKHLLIMVVVGKVAHYQLMKCDAIRSFVQKRRYFTWPEDPQDLAWFYEQLVSQILRDARLKEEAVVLEPGHRPEPDKGIALEIVNAT</sequence>
<dbReference type="SMART" id="SM00082">
    <property type="entry name" value="LRRCT"/>
    <property type="match status" value="1"/>
</dbReference>
<dbReference type="FunFam" id="3.80.10.10:FF:000306">
    <property type="entry name" value="Toll-like receptor 5"/>
    <property type="match status" value="1"/>
</dbReference>
<proteinExistence type="inferred from homology"/>
<gene>
    <name evidence="17" type="primary">TLR5</name>
</gene>
<dbReference type="PROSITE" id="PS51450">
    <property type="entry name" value="LRR"/>
    <property type="match status" value="3"/>
</dbReference>
<dbReference type="Gene3D" id="3.80.10.10">
    <property type="entry name" value="Ribonuclease Inhibitor"/>
    <property type="match status" value="3"/>
</dbReference>
<evidence type="ECO:0000256" key="12">
    <source>
        <dbReference type="ARBA" id="ARBA00023180"/>
    </source>
</evidence>
<evidence type="ECO:0000259" key="16">
    <source>
        <dbReference type="PROSITE" id="PS50104"/>
    </source>
</evidence>
<dbReference type="PANTHER" id="PTHR24365:SF525">
    <property type="entry name" value="TOLL-LIKE RECEPTOR 5"/>
    <property type="match status" value="1"/>
</dbReference>
<feature type="transmembrane region" description="Helical" evidence="14">
    <location>
        <begin position="651"/>
        <end position="674"/>
    </location>
</feature>
<evidence type="ECO:0000256" key="10">
    <source>
        <dbReference type="ARBA" id="ARBA00023136"/>
    </source>
</evidence>
<feature type="domain" description="TIR" evidence="16">
    <location>
        <begin position="702"/>
        <end position="847"/>
    </location>
</feature>
<evidence type="ECO:0000256" key="7">
    <source>
        <dbReference type="ARBA" id="ARBA00022737"/>
    </source>
</evidence>
<dbReference type="InterPro" id="IPR032675">
    <property type="entry name" value="LRR_dom_sf"/>
</dbReference>
<dbReference type="PANTHER" id="PTHR24365">
    <property type="entry name" value="TOLL-LIKE RECEPTOR"/>
    <property type="match status" value="1"/>
</dbReference>
<dbReference type="SMART" id="SM00255">
    <property type="entry name" value="TIR"/>
    <property type="match status" value="1"/>
</dbReference>
<reference evidence="17" key="2">
    <citation type="submission" date="2016-06" db="EMBL/GenBank/DDBJ databases">
        <title>The genome of a short-lived fish provides insights into sex chromosome evolution and the genetic control of aging.</title>
        <authorList>
            <person name="Reichwald K."/>
            <person name="Felder M."/>
            <person name="Petzold A."/>
            <person name="Koch P."/>
            <person name="Groth M."/>
            <person name="Platzer M."/>
        </authorList>
    </citation>
    <scope>NUCLEOTIDE SEQUENCE</scope>
    <source>
        <tissue evidence="17">Brain</tissue>
    </source>
</reference>
<dbReference type="SMART" id="SM00369">
    <property type="entry name" value="LRR_TYP"/>
    <property type="match status" value="11"/>
</dbReference>
<dbReference type="GO" id="GO:0005886">
    <property type="term" value="C:plasma membrane"/>
    <property type="evidence" value="ECO:0007669"/>
    <property type="project" value="TreeGrafter"/>
</dbReference>
<evidence type="ECO:0000313" key="17">
    <source>
        <dbReference type="EMBL" id="SBQ63083.1"/>
    </source>
</evidence>
<dbReference type="Gene3D" id="3.40.50.10140">
    <property type="entry name" value="Toll/interleukin-1 receptor homology (TIR) domain"/>
    <property type="match status" value="1"/>
</dbReference>
<dbReference type="GO" id="GO:0004888">
    <property type="term" value="F:transmembrane signaling receptor activity"/>
    <property type="evidence" value="ECO:0007669"/>
    <property type="project" value="InterPro"/>
</dbReference>
<keyword evidence="9 14" id="KW-1133">Transmembrane helix</keyword>
<dbReference type="EMBL" id="HAEB01016556">
    <property type="protein sequence ID" value="SBQ63083.1"/>
    <property type="molecule type" value="Transcribed_RNA"/>
</dbReference>
<evidence type="ECO:0000256" key="8">
    <source>
        <dbReference type="ARBA" id="ARBA00022859"/>
    </source>
</evidence>
<feature type="signal peptide" evidence="15">
    <location>
        <begin position="1"/>
        <end position="19"/>
    </location>
</feature>
<evidence type="ECO:0000256" key="5">
    <source>
        <dbReference type="ARBA" id="ARBA00022692"/>
    </source>
</evidence>
<evidence type="ECO:0000256" key="13">
    <source>
        <dbReference type="ARBA" id="ARBA00023198"/>
    </source>
</evidence>
<keyword evidence="5 14" id="KW-0812">Transmembrane</keyword>
<dbReference type="SUPFAM" id="SSF52200">
    <property type="entry name" value="Toll/Interleukin receptor TIR domain"/>
    <property type="match status" value="1"/>
</dbReference>
<dbReference type="InterPro" id="IPR003591">
    <property type="entry name" value="Leu-rich_rpt_typical-subtyp"/>
</dbReference>
<keyword evidence="8" id="KW-0391">Immunity</keyword>
<comment type="similarity">
    <text evidence="2">Belongs to the Toll-like receptor family.</text>
</comment>
<dbReference type="Pfam" id="PF01582">
    <property type="entry name" value="TIR"/>
    <property type="match status" value="1"/>
</dbReference>
<evidence type="ECO:0000256" key="6">
    <source>
        <dbReference type="ARBA" id="ARBA00022729"/>
    </source>
</evidence>
<keyword evidence="11 17" id="KW-0675">Receptor</keyword>
<evidence type="ECO:0000256" key="9">
    <source>
        <dbReference type="ARBA" id="ARBA00022989"/>
    </source>
</evidence>
<feature type="chain" id="PRO_5008370227" evidence="15">
    <location>
        <begin position="20"/>
        <end position="880"/>
    </location>
</feature>
<comment type="subcellular location">
    <subcellularLocation>
        <location evidence="1">Membrane</location>
        <topology evidence="1">Single-pass type I membrane protein</topology>
    </subcellularLocation>
</comment>
<evidence type="ECO:0000256" key="11">
    <source>
        <dbReference type="ARBA" id="ARBA00023170"/>
    </source>
</evidence>
<keyword evidence="7" id="KW-0677">Repeat</keyword>
<name>A0A1A8FW42_9TELE</name>
<dbReference type="GO" id="GO:0045087">
    <property type="term" value="P:innate immune response"/>
    <property type="evidence" value="ECO:0007669"/>
    <property type="project" value="UniProtKB-KW"/>
</dbReference>
<dbReference type="FunFam" id="3.40.50.10140:FF:000001">
    <property type="entry name" value="Toll-like receptor 2"/>
    <property type="match status" value="1"/>
</dbReference>
<dbReference type="GO" id="GO:0002224">
    <property type="term" value="P:toll-like receptor signaling pathway"/>
    <property type="evidence" value="ECO:0007669"/>
    <property type="project" value="InterPro"/>
</dbReference>
<dbReference type="Pfam" id="PF00560">
    <property type="entry name" value="LRR_1"/>
    <property type="match status" value="1"/>
</dbReference>
<dbReference type="AlphaFoldDB" id="A0A1A8FW42"/>
<evidence type="ECO:0000256" key="2">
    <source>
        <dbReference type="ARBA" id="ARBA00009634"/>
    </source>
</evidence>
<evidence type="ECO:0000256" key="4">
    <source>
        <dbReference type="ARBA" id="ARBA00022614"/>
    </source>
</evidence>
<evidence type="ECO:0000256" key="1">
    <source>
        <dbReference type="ARBA" id="ARBA00004479"/>
    </source>
</evidence>
<accession>A0A1A8FW42</accession>
<keyword evidence="4" id="KW-0433">Leucine-rich repeat</keyword>
<keyword evidence="6 15" id="KW-0732">Signal</keyword>
<keyword evidence="3" id="KW-0399">Innate immunity</keyword>
<reference evidence="17" key="1">
    <citation type="submission" date="2016-05" db="EMBL/GenBank/DDBJ databases">
        <authorList>
            <person name="Lavstsen T."/>
            <person name="Jespersen J.S."/>
        </authorList>
    </citation>
    <scope>NUCLEOTIDE SEQUENCE</scope>
    <source>
        <tissue evidence="17">Brain</tissue>
    </source>
</reference>